<dbReference type="InterPro" id="IPR015424">
    <property type="entry name" value="PyrdxlP-dep_Trfase"/>
</dbReference>
<dbReference type="GO" id="GO:0008483">
    <property type="term" value="F:transaminase activity"/>
    <property type="evidence" value="ECO:0007669"/>
    <property type="project" value="UniProtKB-KW"/>
</dbReference>
<dbReference type="Gene3D" id="3.40.640.10">
    <property type="entry name" value="Type I PLP-dependent aspartate aminotransferase-like (Major domain)"/>
    <property type="match status" value="1"/>
</dbReference>
<evidence type="ECO:0000313" key="7">
    <source>
        <dbReference type="Proteomes" id="UP001162880"/>
    </source>
</evidence>
<dbReference type="InterPro" id="IPR015421">
    <property type="entry name" value="PyrdxlP-dep_Trfase_major"/>
</dbReference>
<keyword evidence="2 6" id="KW-0032">Aminotransferase</keyword>
<dbReference type="Gene3D" id="3.90.1150.10">
    <property type="entry name" value="Aspartate Aminotransferase, domain 1"/>
    <property type="match status" value="1"/>
</dbReference>
<sequence>MPTGAIGAASTMKIHPVYAEMERTIFDLMSGLAREHGAINLGQGFPDAPGPEPVREAAVRALREKSNQYPPGAGLPELREAVCAYYARRQGLELSPEQVTVTSGATEAIACAVLATVQPGDEVILFQPAYDAYAPMVRRAGGVPVSVMLSPPHFAYDEAALRRAITPRTRVVMVNDPLNPAGTVASEAELAMIARACVEHDLIAISDEVWEDVRFDGVPHRSLTTFEGMAARTVKIGSAGKIFGITGWKIGWMIAQGELATAVSRAHQFVTYASAPPLQWAVAEGLTMPDAMLAEQRAGWAASRTRLKVGLETAGFVVLPNAATWFLCVDLIASRITMTDREFSQRAVAEAGVATIPVSALYEGEGRPENIVRFCFTKPDAVIDEAVQRLEQWRRTLG</sequence>
<reference evidence="6" key="1">
    <citation type="submission" date="2022-03" db="EMBL/GenBank/DDBJ databases">
        <title>Identification of a novel bacterium isolated from mangrove sediments.</title>
        <authorList>
            <person name="Pan X."/>
        </authorList>
    </citation>
    <scope>NUCLEOTIDE SEQUENCE</scope>
    <source>
        <strain evidence="6">B2580</strain>
    </source>
</reference>
<dbReference type="InterPro" id="IPR004839">
    <property type="entry name" value="Aminotransferase_I/II_large"/>
</dbReference>
<name>A0ABT0AWZ7_9SPHN</name>
<dbReference type="CDD" id="cd00609">
    <property type="entry name" value="AAT_like"/>
    <property type="match status" value="1"/>
</dbReference>
<dbReference type="Proteomes" id="UP001162880">
    <property type="component" value="Unassembled WGS sequence"/>
</dbReference>
<organism evidence="6 7">
    <name type="scientific">Novosphingobium album</name>
    <name type="common">ex Hu et al. 2023</name>
    <dbReference type="NCBI Taxonomy" id="2930093"/>
    <lineage>
        <taxon>Bacteria</taxon>
        <taxon>Pseudomonadati</taxon>
        <taxon>Pseudomonadota</taxon>
        <taxon>Alphaproteobacteria</taxon>
        <taxon>Sphingomonadales</taxon>
        <taxon>Sphingomonadaceae</taxon>
        <taxon>Novosphingobium</taxon>
    </lineage>
</organism>
<keyword evidence="7" id="KW-1185">Reference proteome</keyword>
<dbReference type="EMBL" id="JALHLE010000002">
    <property type="protein sequence ID" value="MCJ2177353.1"/>
    <property type="molecule type" value="Genomic_DNA"/>
</dbReference>
<protein>
    <submittedName>
        <fullName evidence="6">Aminotransferase</fullName>
    </submittedName>
</protein>
<accession>A0ABT0AWZ7</accession>
<keyword evidence="3" id="KW-0808">Transferase</keyword>
<gene>
    <name evidence="6" type="ORF">MTR64_02135</name>
</gene>
<proteinExistence type="predicted"/>
<dbReference type="Pfam" id="PF00155">
    <property type="entry name" value="Aminotran_1_2"/>
    <property type="match status" value="1"/>
</dbReference>
<dbReference type="InterPro" id="IPR015422">
    <property type="entry name" value="PyrdxlP-dep_Trfase_small"/>
</dbReference>
<comment type="cofactor">
    <cofactor evidence="1">
        <name>pyridoxal 5'-phosphate</name>
        <dbReference type="ChEBI" id="CHEBI:597326"/>
    </cofactor>
</comment>
<comment type="caution">
    <text evidence="6">The sequence shown here is derived from an EMBL/GenBank/DDBJ whole genome shotgun (WGS) entry which is preliminary data.</text>
</comment>
<evidence type="ECO:0000256" key="3">
    <source>
        <dbReference type="ARBA" id="ARBA00022679"/>
    </source>
</evidence>
<keyword evidence="4" id="KW-0663">Pyridoxal phosphate</keyword>
<feature type="domain" description="Aminotransferase class I/classII large" evidence="5">
    <location>
        <begin position="39"/>
        <end position="390"/>
    </location>
</feature>
<evidence type="ECO:0000256" key="2">
    <source>
        <dbReference type="ARBA" id="ARBA00022576"/>
    </source>
</evidence>
<dbReference type="PANTHER" id="PTHR43807:SF20">
    <property type="entry name" value="FI04487P"/>
    <property type="match status" value="1"/>
</dbReference>
<dbReference type="NCBIfam" id="NF006488">
    <property type="entry name" value="PRK08912.1"/>
    <property type="match status" value="1"/>
</dbReference>
<evidence type="ECO:0000256" key="4">
    <source>
        <dbReference type="ARBA" id="ARBA00022898"/>
    </source>
</evidence>
<dbReference type="RefSeq" id="WP_243990237.1">
    <property type="nucleotide sequence ID" value="NZ_JALHLE010000002.1"/>
</dbReference>
<evidence type="ECO:0000259" key="5">
    <source>
        <dbReference type="Pfam" id="PF00155"/>
    </source>
</evidence>
<evidence type="ECO:0000256" key="1">
    <source>
        <dbReference type="ARBA" id="ARBA00001933"/>
    </source>
</evidence>
<dbReference type="PANTHER" id="PTHR43807">
    <property type="entry name" value="FI04487P"/>
    <property type="match status" value="1"/>
</dbReference>
<dbReference type="SUPFAM" id="SSF53383">
    <property type="entry name" value="PLP-dependent transferases"/>
    <property type="match status" value="1"/>
</dbReference>
<evidence type="ECO:0000313" key="6">
    <source>
        <dbReference type="EMBL" id="MCJ2177353.1"/>
    </source>
</evidence>
<dbReference type="InterPro" id="IPR051326">
    <property type="entry name" value="Kynurenine-oxoglutarate_AT"/>
</dbReference>